<feature type="transmembrane region" description="Helical" evidence="1">
    <location>
        <begin position="152"/>
        <end position="177"/>
    </location>
</feature>
<name>A0AAW1CE27_9HEMI</name>
<dbReference type="Proteomes" id="UP001461498">
    <property type="component" value="Unassembled WGS sequence"/>
</dbReference>
<protein>
    <recommendedName>
        <fullName evidence="5">Mannosyltransferase</fullName>
    </recommendedName>
</protein>
<dbReference type="EMBL" id="JAPXFL010000083">
    <property type="protein sequence ID" value="KAK9496438.1"/>
    <property type="molecule type" value="Genomic_DNA"/>
</dbReference>
<evidence type="ECO:0000313" key="4">
    <source>
        <dbReference type="Proteomes" id="UP001461498"/>
    </source>
</evidence>
<comment type="caution">
    <text evidence="3">The sequence shown here is derived from an EMBL/GenBank/DDBJ whole genome shotgun (WGS) entry which is preliminary data.</text>
</comment>
<reference evidence="3 4" key="1">
    <citation type="submission" date="2022-12" db="EMBL/GenBank/DDBJ databases">
        <title>Chromosome-level genome assembly of true bugs.</title>
        <authorList>
            <person name="Ma L."/>
            <person name="Li H."/>
        </authorList>
    </citation>
    <scope>NUCLEOTIDE SEQUENCE [LARGE SCALE GENOMIC DNA]</scope>
    <source>
        <strain evidence="3">Lab_2022b</strain>
    </source>
</reference>
<evidence type="ECO:0000256" key="1">
    <source>
        <dbReference type="SAM" id="Phobius"/>
    </source>
</evidence>
<dbReference type="AlphaFoldDB" id="A0AAW1CE27"/>
<evidence type="ECO:0000313" key="3">
    <source>
        <dbReference type="EMBL" id="KAK9496438.1"/>
    </source>
</evidence>
<keyword evidence="4" id="KW-1185">Reference proteome</keyword>
<keyword evidence="1" id="KW-0472">Membrane</keyword>
<gene>
    <name evidence="3" type="ORF">O3M35_013278</name>
</gene>
<keyword evidence="1" id="KW-1133">Transmembrane helix</keyword>
<evidence type="ECO:0000256" key="2">
    <source>
        <dbReference type="SAM" id="SignalP"/>
    </source>
</evidence>
<feature type="chain" id="PRO_5043766097" description="Mannosyltransferase" evidence="2">
    <location>
        <begin position="27"/>
        <end position="212"/>
    </location>
</feature>
<organism evidence="3 4">
    <name type="scientific">Rhynocoris fuscipes</name>
    <dbReference type="NCBI Taxonomy" id="488301"/>
    <lineage>
        <taxon>Eukaryota</taxon>
        <taxon>Metazoa</taxon>
        <taxon>Ecdysozoa</taxon>
        <taxon>Arthropoda</taxon>
        <taxon>Hexapoda</taxon>
        <taxon>Insecta</taxon>
        <taxon>Pterygota</taxon>
        <taxon>Neoptera</taxon>
        <taxon>Paraneoptera</taxon>
        <taxon>Hemiptera</taxon>
        <taxon>Heteroptera</taxon>
        <taxon>Panheteroptera</taxon>
        <taxon>Cimicomorpha</taxon>
        <taxon>Reduviidae</taxon>
        <taxon>Harpactorinae</taxon>
        <taxon>Harpactorini</taxon>
        <taxon>Rhynocoris</taxon>
    </lineage>
</organism>
<evidence type="ECO:0008006" key="5">
    <source>
        <dbReference type="Google" id="ProtNLM"/>
    </source>
</evidence>
<feature type="signal peptide" evidence="2">
    <location>
        <begin position="1"/>
        <end position="26"/>
    </location>
</feature>
<keyword evidence="2" id="KW-0732">Signal</keyword>
<keyword evidence="1" id="KW-0812">Transmembrane</keyword>
<sequence length="212" mass="24064">MSSFGLGFSQCVLASSALWCLHRSYGYDYASIGLSMYTISNSLGMVSQILGNRCLESWYDETEFCCFTCCLPMFATQICLDGRRFPVWLVFAITFSAPLIHLPVRYIFGNENASLNSINYSHYLCAMAICLDGFMNNQELAYLVAHTFVTSYYVLLPVSIVWAKLKLAIACLTWILYKNNTNTLSITEFFEIVDKNINIVNRALTLYINNIK</sequence>
<accession>A0AAW1CE27</accession>
<feature type="transmembrane region" description="Helical" evidence="1">
    <location>
        <begin position="87"/>
        <end position="108"/>
    </location>
</feature>
<proteinExistence type="predicted"/>